<evidence type="ECO:0000259" key="1">
    <source>
        <dbReference type="Pfam" id="PF13614"/>
    </source>
</evidence>
<evidence type="ECO:0000313" key="2">
    <source>
        <dbReference type="EMBL" id="NHO40494.1"/>
    </source>
</evidence>
<protein>
    <submittedName>
        <fullName evidence="2">AAA family ATPase</fullName>
    </submittedName>
</protein>
<proteinExistence type="predicted"/>
<dbReference type="InterPro" id="IPR025669">
    <property type="entry name" value="AAA_dom"/>
</dbReference>
<dbReference type="Gene3D" id="3.40.50.300">
    <property type="entry name" value="P-loop containing nucleotide triphosphate hydrolases"/>
    <property type="match status" value="1"/>
</dbReference>
<comment type="caution">
    <text evidence="2">The sequence shown here is derived from an EMBL/GenBank/DDBJ whole genome shotgun (WGS) entry which is preliminary data.</text>
</comment>
<dbReference type="Proteomes" id="UP000657200">
    <property type="component" value="Unassembled WGS sequence"/>
</dbReference>
<evidence type="ECO:0000313" key="3">
    <source>
        <dbReference type="Proteomes" id="UP000657200"/>
    </source>
</evidence>
<dbReference type="EMBL" id="WOTE01000014">
    <property type="protein sequence ID" value="NHO40494.1"/>
    <property type="molecule type" value="Genomic_DNA"/>
</dbReference>
<dbReference type="PANTHER" id="PTHR13696:SF99">
    <property type="entry name" value="COBYRINIC ACID AC-DIAMIDE SYNTHASE"/>
    <property type="match status" value="1"/>
</dbReference>
<accession>A0ABX0KK55</accession>
<dbReference type="SUPFAM" id="SSF52540">
    <property type="entry name" value="P-loop containing nucleoside triphosphate hydrolases"/>
    <property type="match status" value="1"/>
</dbReference>
<gene>
    <name evidence="2" type="ORF">GOB80_12595</name>
</gene>
<dbReference type="InterPro" id="IPR027417">
    <property type="entry name" value="P-loop_NTPase"/>
</dbReference>
<name>A0ABX0KK55_9PROT</name>
<organism evidence="2 3">
    <name type="scientific">Acetobacter ghanensis</name>
    <dbReference type="NCBI Taxonomy" id="431306"/>
    <lineage>
        <taxon>Bacteria</taxon>
        <taxon>Pseudomonadati</taxon>
        <taxon>Pseudomonadota</taxon>
        <taxon>Alphaproteobacteria</taxon>
        <taxon>Acetobacterales</taxon>
        <taxon>Acetobacteraceae</taxon>
        <taxon>Acetobacter</taxon>
    </lineage>
</organism>
<dbReference type="RefSeq" id="WP_157065267.1">
    <property type="nucleotide sequence ID" value="NZ_LN609302.1"/>
</dbReference>
<dbReference type="PANTHER" id="PTHR13696">
    <property type="entry name" value="P-LOOP CONTAINING NUCLEOSIDE TRIPHOSPHATE HYDROLASE"/>
    <property type="match status" value="1"/>
</dbReference>
<dbReference type="CDD" id="cd02042">
    <property type="entry name" value="ParAB_family"/>
    <property type="match status" value="1"/>
</dbReference>
<dbReference type="InterPro" id="IPR050678">
    <property type="entry name" value="DNA_Partitioning_ATPase"/>
</dbReference>
<sequence length="284" mass="32155">MPAPVVSILNMKGGVGKTTVSAHVMRVLYHRMKKKVLLIDLDAQFNLTQSVLTQDEYDTILNSKKTVLKCFEPSPSSDFFQVKHSDNPPPNSNDISRILRKFGNGDTARLDMIPGAFDLMKYSMIDDARQLKYASDYMKRFMSQARQQYDLIVLDCNPSSSFVTKCALENSTHVISPIKLDKFSILGVGMVDELFTHLNLNLSHMILINDVKRSNPMSQIELELRAHPKFGPNILINRLFHSKLLSAEPTYTGFATDRKGPYSSVLRQEISRLSQEISDRLGIR</sequence>
<keyword evidence="3" id="KW-1185">Reference proteome</keyword>
<reference evidence="2 3" key="1">
    <citation type="journal article" date="2020" name="Int. J. Syst. Evol. Microbiol.">
        <title>Novel acetic acid bacteria from cider fermentations: Acetobacter conturbans sp. nov. and Acetobacter fallax sp. nov.</title>
        <authorList>
            <person name="Sombolestani A.S."/>
            <person name="Cleenwerck I."/>
            <person name="Cnockaert M."/>
            <person name="Borremans W."/>
            <person name="Wieme A.D."/>
            <person name="De Vuyst L."/>
            <person name="Vandamme P."/>
        </authorList>
    </citation>
    <scope>NUCLEOTIDE SEQUENCE [LARGE SCALE GENOMIC DNA]</scope>
    <source>
        <strain evidence="2 3">LMG 23848</strain>
    </source>
</reference>
<dbReference type="Pfam" id="PF13614">
    <property type="entry name" value="AAA_31"/>
    <property type="match status" value="1"/>
</dbReference>
<feature type="domain" description="AAA" evidence="1">
    <location>
        <begin position="5"/>
        <end position="196"/>
    </location>
</feature>